<name>A0A8H7VQ50_9FUNG</name>
<keyword evidence="2" id="KW-1185">Reference proteome</keyword>
<proteinExistence type="predicted"/>
<organism evidence="1 2">
    <name type="scientific">Circinella minor</name>
    <dbReference type="NCBI Taxonomy" id="1195481"/>
    <lineage>
        <taxon>Eukaryota</taxon>
        <taxon>Fungi</taxon>
        <taxon>Fungi incertae sedis</taxon>
        <taxon>Mucoromycota</taxon>
        <taxon>Mucoromycotina</taxon>
        <taxon>Mucoromycetes</taxon>
        <taxon>Mucorales</taxon>
        <taxon>Lichtheimiaceae</taxon>
        <taxon>Circinella</taxon>
    </lineage>
</organism>
<evidence type="ECO:0000313" key="1">
    <source>
        <dbReference type="EMBL" id="KAG2227242.1"/>
    </source>
</evidence>
<sequence>MLRSLTRTKSISHSSLYSCYLPLIPRQYKSTTTNTVPFDNEPFPFSRFEPCCPEGEASENGFIPCSEHPIPKVIGKKIEMHEELKKTRTGRHLVACVGPEAPDWSRSKVETVKGGMILGINSAQNTWMRSQKERRPPPEGELLTTVIGRPSPNTEWPNSDILLFPEFRRYPGVHPDKLLDSKITPLLDALWKDPMCSKLPHIENEEILNDIDTVVLVCTHTMRDKRCGVLGPLLVDEFRKVLSEQGLLKGQEKGRVEVWGVSHFGGHKFAGNMIIHQKGLGGHMYGNVRQCHVTSIVDRHIINKKVIKELWRGAVTPPSIEK</sequence>
<gene>
    <name evidence="1" type="ORF">INT45_008486</name>
</gene>
<dbReference type="PANTHER" id="PTHR31902:SF14">
    <property type="entry name" value="ACTIN PATCHES DISTAL PROTEIN 1"/>
    <property type="match status" value="1"/>
</dbReference>
<dbReference type="Pfam" id="PF06999">
    <property type="entry name" value="Suc_Fer-like"/>
    <property type="match status" value="1"/>
</dbReference>
<dbReference type="OrthoDB" id="10253744at2759"/>
<dbReference type="SUPFAM" id="SSF52833">
    <property type="entry name" value="Thioredoxin-like"/>
    <property type="match status" value="1"/>
</dbReference>
<evidence type="ECO:0000313" key="2">
    <source>
        <dbReference type="Proteomes" id="UP000646827"/>
    </source>
</evidence>
<dbReference type="Proteomes" id="UP000646827">
    <property type="component" value="Unassembled WGS sequence"/>
</dbReference>
<accession>A0A8H7VQ50</accession>
<dbReference type="InterPro" id="IPR009737">
    <property type="entry name" value="Aim32/Apd1-like"/>
</dbReference>
<dbReference type="PANTHER" id="PTHR31902">
    <property type="entry name" value="ACTIN PATCHES DISTAL PROTEIN 1"/>
    <property type="match status" value="1"/>
</dbReference>
<evidence type="ECO:0008006" key="3">
    <source>
        <dbReference type="Google" id="ProtNLM"/>
    </source>
</evidence>
<reference evidence="1 2" key="1">
    <citation type="submission" date="2020-12" db="EMBL/GenBank/DDBJ databases">
        <title>Metabolic potential, ecology and presence of endohyphal bacteria is reflected in genomic diversity of Mucoromycotina.</title>
        <authorList>
            <person name="Muszewska A."/>
            <person name="Okrasinska A."/>
            <person name="Steczkiewicz K."/>
            <person name="Drgas O."/>
            <person name="Orlowska M."/>
            <person name="Perlinska-Lenart U."/>
            <person name="Aleksandrzak-Piekarczyk T."/>
            <person name="Szatraj K."/>
            <person name="Zielenkiewicz U."/>
            <person name="Pilsyk S."/>
            <person name="Malc E."/>
            <person name="Mieczkowski P."/>
            <person name="Kruszewska J.S."/>
            <person name="Biernat P."/>
            <person name="Pawlowska J."/>
        </authorList>
    </citation>
    <scope>NUCLEOTIDE SEQUENCE [LARGE SCALE GENOMIC DNA]</scope>
    <source>
        <strain evidence="1 2">CBS 142.35</strain>
    </source>
</reference>
<dbReference type="AlphaFoldDB" id="A0A8H7VQ50"/>
<dbReference type="Gene3D" id="3.40.30.10">
    <property type="entry name" value="Glutaredoxin"/>
    <property type="match status" value="1"/>
</dbReference>
<dbReference type="InterPro" id="IPR036249">
    <property type="entry name" value="Thioredoxin-like_sf"/>
</dbReference>
<protein>
    <recommendedName>
        <fullName evidence="3">Sucrase/ferredoxin-like-domain-containing protein</fullName>
    </recommendedName>
</protein>
<dbReference type="EMBL" id="JAEPRB010000009">
    <property type="protein sequence ID" value="KAG2227242.1"/>
    <property type="molecule type" value="Genomic_DNA"/>
</dbReference>
<comment type="caution">
    <text evidence="1">The sequence shown here is derived from an EMBL/GenBank/DDBJ whole genome shotgun (WGS) entry which is preliminary data.</text>
</comment>
<dbReference type="CDD" id="cd03062">
    <property type="entry name" value="TRX_Fd_Sucrase"/>
    <property type="match status" value="1"/>
</dbReference>